<feature type="transmembrane region" description="Helical" evidence="10">
    <location>
        <begin position="304"/>
        <end position="325"/>
    </location>
</feature>
<evidence type="ECO:0008006" key="13">
    <source>
        <dbReference type="Google" id="ProtNLM"/>
    </source>
</evidence>
<feature type="transmembrane region" description="Helical" evidence="10">
    <location>
        <begin position="276"/>
        <end position="295"/>
    </location>
</feature>
<dbReference type="AlphaFoldDB" id="A0A5C1A283"/>
<evidence type="ECO:0000256" key="1">
    <source>
        <dbReference type="ARBA" id="ARBA00004477"/>
    </source>
</evidence>
<feature type="transmembrane region" description="Helical" evidence="10">
    <location>
        <begin position="95"/>
        <end position="118"/>
    </location>
</feature>
<dbReference type="GO" id="GO:0006506">
    <property type="term" value="P:GPI anchor biosynthetic process"/>
    <property type="evidence" value="ECO:0007669"/>
    <property type="project" value="UniProtKB-UniPathway"/>
</dbReference>
<dbReference type="UniPathway" id="UPA00196"/>
<dbReference type="OrthoDB" id="573863at2"/>
<dbReference type="EMBL" id="CP043420">
    <property type="protein sequence ID" value="QEL11793.1"/>
    <property type="molecule type" value="Genomic_DNA"/>
</dbReference>
<dbReference type="PANTHER" id="PTHR12468:SF2">
    <property type="entry name" value="GPI MANNOSYLTRANSFERASE 2"/>
    <property type="match status" value="1"/>
</dbReference>
<evidence type="ECO:0000256" key="5">
    <source>
        <dbReference type="ARBA" id="ARBA00022679"/>
    </source>
</evidence>
<feature type="transmembrane region" description="Helical" evidence="10">
    <location>
        <begin position="169"/>
        <end position="198"/>
    </location>
</feature>
<dbReference type="GO" id="GO:0000009">
    <property type="term" value="F:alpha-1,6-mannosyltransferase activity"/>
    <property type="evidence" value="ECO:0007669"/>
    <property type="project" value="InterPro"/>
</dbReference>
<dbReference type="GO" id="GO:0004376">
    <property type="term" value="F:GPI mannosyltransferase activity"/>
    <property type="evidence" value="ECO:0007669"/>
    <property type="project" value="InterPro"/>
</dbReference>
<evidence type="ECO:0000256" key="8">
    <source>
        <dbReference type="ARBA" id="ARBA00022989"/>
    </source>
</evidence>
<evidence type="ECO:0000256" key="7">
    <source>
        <dbReference type="ARBA" id="ARBA00022824"/>
    </source>
</evidence>
<evidence type="ECO:0000256" key="2">
    <source>
        <dbReference type="ARBA" id="ARBA00004687"/>
    </source>
</evidence>
<reference evidence="11 12" key="1">
    <citation type="submission" date="2019-08" db="EMBL/GenBank/DDBJ databases">
        <title>Complete genome sequence of Kushneria sp. YCWA18, a halophilic phosphate-solubilizing bacterium isolated from Daqiao saltern in China.</title>
        <authorList>
            <person name="Du G.-X."/>
            <person name="Qu L.-Y."/>
        </authorList>
    </citation>
    <scope>NUCLEOTIDE SEQUENCE [LARGE SCALE GENOMIC DNA]</scope>
    <source>
        <strain evidence="11 12">YCWA18</strain>
    </source>
</reference>
<keyword evidence="8 10" id="KW-1133">Transmembrane helix</keyword>
<gene>
    <name evidence="11" type="ORF">FY550_12020</name>
</gene>
<dbReference type="Pfam" id="PF04188">
    <property type="entry name" value="Mannosyl_trans2"/>
    <property type="match status" value="1"/>
</dbReference>
<proteinExistence type="predicted"/>
<keyword evidence="3" id="KW-0337">GPI-anchor biosynthesis</keyword>
<organism evidence="11 12">
    <name type="scientific">Kushneria phosphatilytica</name>
    <dbReference type="NCBI Taxonomy" id="657387"/>
    <lineage>
        <taxon>Bacteria</taxon>
        <taxon>Pseudomonadati</taxon>
        <taxon>Pseudomonadota</taxon>
        <taxon>Gammaproteobacteria</taxon>
        <taxon>Oceanospirillales</taxon>
        <taxon>Halomonadaceae</taxon>
        <taxon>Kushneria</taxon>
    </lineage>
</organism>
<evidence type="ECO:0000256" key="10">
    <source>
        <dbReference type="SAM" id="Phobius"/>
    </source>
</evidence>
<keyword evidence="9 10" id="KW-0472">Membrane</keyword>
<protein>
    <recommendedName>
        <fullName evidence="13">Glycosyltransferase RgtA/B/C/D-like domain-containing protein</fullName>
    </recommendedName>
</protein>
<comment type="subcellular location">
    <subcellularLocation>
        <location evidence="1">Endoplasmic reticulum membrane</location>
        <topology evidence="1">Multi-pass membrane protein</topology>
    </subcellularLocation>
</comment>
<keyword evidence="5" id="KW-0808">Transferase</keyword>
<feature type="transmembrane region" description="Helical" evidence="10">
    <location>
        <begin position="345"/>
        <end position="365"/>
    </location>
</feature>
<dbReference type="InterPro" id="IPR007315">
    <property type="entry name" value="PIG-V/Gpi18"/>
</dbReference>
<evidence type="ECO:0000313" key="12">
    <source>
        <dbReference type="Proteomes" id="UP000322553"/>
    </source>
</evidence>
<evidence type="ECO:0000256" key="4">
    <source>
        <dbReference type="ARBA" id="ARBA00022676"/>
    </source>
</evidence>
<dbReference type="GO" id="GO:0016020">
    <property type="term" value="C:membrane"/>
    <property type="evidence" value="ECO:0007669"/>
    <property type="project" value="GOC"/>
</dbReference>
<dbReference type="Proteomes" id="UP000322553">
    <property type="component" value="Chromosome"/>
</dbReference>
<keyword evidence="4" id="KW-0328">Glycosyltransferase</keyword>
<feature type="transmembrane region" description="Helical" evidence="10">
    <location>
        <begin position="210"/>
        <end position="232"/>
    </location>
</feature>
<dbReference type="PANTHER" id="PTHR12468">
    <property type="entry name" value="GPI MANNOSYLTRANSFERASE 2"/>
    <property type="match status" value="1"/>
</dbReference>
<evidence type="ECO:0000256" key="3">
    <source>
        <dbReference type="ARBA" id="ARBA00022502"/>
    </source>
</evidence>
<feature type="transmembrane region" description="Helical" evidence="10">
    <location>
        <begin position="139"/>
        <end position="163"/>
    </location>
</feature>
<name>A0A5C1A283_9GAMM</name>
<accession>A0A5C1A283</accession>
<dbReference type="KEGG" id="kuy:FY550_12020"/>
<evidence type="ECO:0000313" key="11">
    <source>
        <dbReference type="EMBL" id="QEL11793.1"/>
    </source>
</evidence>
<keyword evidence="6 10" id="KW-0812">Transmembrane</keyword>
<evidence type="ECO:0000256" key="6">
    <source>
        <dbReference type="ARBA" id="ARBA00022692"/>
    </source>
</evidence>
<dbReference type="GO" id="GO:0031501">
    <property type="term" value="C:mannosyltransferase complex"/>
    <property type="evidence" value="ECO:0007669"/>
    <property type="project" value="TreeGrafter"/>
</dbReference>
<keyword evidence="12" id="KW-1185">Reference proteome</keyword>
<evidence type="ECO:0000256" key="9">
    <source>
        <dbReference type="ARBA" id="ARBA00023136"/>
    </source>
</evidence>
<sequence length="373" mass="41524">MVFHARDSLLQINRTWALVALFIFSRLVFALLGGWWQGDSVSAFCQWDCHWYIGIVQQGYFTPDEVLANGRSNWAYFPLYPLLARGLVSITGLSAFWSLWLIANTAALLALLVLLRYLRMTRSVVSPWLVASLFCLGPYSFYLASGYSEALFALLLLGSALSWQRGRTLAAGGFGMFLSASRVVGVAWAVGLLAQWLWQRHHRQQTPRWFIALAALALCPLGLLGYMLYLWIHVGDPLAFLHVQAAWGRTLQWPIETLLGGFRNGIEHPGQQGGRVALYEVSAGVVGLLLALWLLHRGRVAEGVAASVMLLIPLATGLESLPRYLVGIPFMLLAVHDGLMRIPVVWRWLMVLALIALNLWLLAGWSAGAEWLK</sequence>
<comment type="pathway">
    <text evidence="2">Glycolipid biosynthesis; glycosylphosphatidylinositol-anchor biosynthesis.</text>
</comment>
<feature type="transmembrane region" description="Helical" evidence="10">
    <location>
        <begin position="16"/>
        <end position="36"/>
    </location>
</feature>
<keyword evidence="7" id="KW-0256">Endoplasmic reticulum</keyword>